<feature type="transmembrane region" description="Helical" evidence="1">
    <location>
        <begin position="221"/>
        <end position="243"/>
    </location>
</feature>
<dbReference type="EMBL" id="QBKR01000013">
    <property type="protein sequence ID" value="PTX59113.1"/>
    <property type="molecule type" value="Genomic_DNA"/>
</dbReference>
<feature type="transmembrane region" description="Helical" evidence="1">
    <location>
        <begin position="406"/>
        <end position="426"/>
    </location>
</feature>
<feature type="transmembrane region" description="Helical" evidence="1">
    <location>
        <begin position="330"/>
        <end position="348"/>
    </location>
</feature>
<reference evidence="3 4" key="1">
    <citation type="submission" date="2018-04" db="EMBL/GenBank/DDBJ databases">
        <title>Genomic Encyclopedia of Archaeal and Bacterial Type Strains, Phase II (KMG-II): from individual species to whole genera.</title>
        <authorList>
            <person name="Goeker M."/>
        </authorList>
    </citation>
    <scope>NUCLEOTIDE SEQUENCE [LARGE SCALE GENOMIC DNA]</scope>
    <source>
        <strain evidence="3 4">DSM 45787</strain>
    </source>
</reference>
<protein>
    <submittedName>
        <fullName evidence="3">Nucleoside recognition membrane protein YjiH</fullName>
    </submittedName>
</protein>
<dbReference type="Pfam" id="PF07670">
    <property type="entry name" value="Gate"/>
    <property type="match status" value="1"/>
</dbReference>
<feature type="transmembrane region" description="Helical" evidence="1">
    <location>
        <begin position="376"/>
        <end position="394"/>
    </location>
</feature>
<keyword evidence="1" id="KW-0812">Transmembrane</keyword>
<comment type="caution">
    <text evidence="3">The sequence shown here is derived from an EMBL/GenBank/DDBJ whole genome shotgun (WGS) entry which is preliminary data.</text>
</comment>
<accession>A0A2T6BSR5</accession>
<dbReference type="Proteomes" id="UP000244240">
    <property type="component" value="Unassembled WGS sequence"/>
</dbReference>
<evidence type="ECO:0000259" key="2">
    <source>
        <dbReference type="Pfam" id="PF07670"/>
    </source>
</evidence>
<evidence type="ECO:0000313" key="4">
    <source>
        <dbReference type="Proteomes" id="UP000244240"/>
    </source>
</evidence>
<name>A0A2T6BSR5_9BACL</name>
<dbReference type="RefSeq" id="WP_425437282.1">
    <property type="nucleotide sequence ID" value="NZ_QBKR01000013.1"/>
</dbReference>
<dbReference type="AlphaFoldDB" id="A0A2T6BSR5"/>
<feature type="domain" description="Nucleoside transporter/FeoB GTPase Gate" evidence="2">
    <location>
        <begin position="146"/>
        <end position="245"/>
    </location>
</feature>
<proteinExistence type="predicted"/>
<keyword evidence="1" id="KW-0472">Membrane</keyword>
<feature type="transmembrane region" description="Helical" evidence="1">
    <location>
        <begin position="103"/>
        <end position="123"/>
    </location>
</feature>
<evidence type="ECO:0000256" key="1">
    <source>
        <dbReference type="SAM" id="Phobius"/>
    </source>
</evidence>
<dbReference type="InterPro" id="IPR011642">
    <property type="entry name" value="Gate_dom"/>
</dbReference>
<feature type="transmembrane region" description="Helical" evidence="1">
    <location>
        <begin position="21"/>
        <end position="44"/>
    </location>
</feature>
<feature type="transmembrane region" description="Helical" evidence="1">
    <location>
        <begin position="143"/>
        <end position="170"/>
    </location>
</feature>
<keyword evidence="4" id="KW-1185">Reference proteome</keyword>
<evidence type="ECO:0000313" key="3">
    <source>
        <dbReference type="EMBL" id="PTX59113.1"/>
    </source>
</evidence>
<sequence>MQTQQAKTALENDKRLRHPVNFLKFLLPSLLGIILFLTPVYYQGKWTIGVGILAESIQGLAQDYLSGFMTFLLWGSVLLAVLAKTAKPGWLIRSPFLKGLFDVGIFAVAMRLIGAVFATMVLYHTGPEWIWSEATGGTVLHSLVPVLTTWFLFAGLLMPLLLDFGLMEFFGTLVRKIMRPLFQIPGRSSIDAVASWMGSGTVGVLITTKQYEQGFYTKREAAVIATNFSVASIAFSLVVISFIGLEHMFVPYYLTVLVSGIVAAVICPRIPPLSRKEDTYHEAVGKQISEEVPKGRSGWQWGLEKAVEQASTVQSFSQVIRHGFQNVLDIWFGLIPLVMALGTLALVIAEYTPVFFLLSYPLVPLLGLLQIPEAQAAAPALIVGFADMFLPVVVGKGVESELTRFVIAGMSVSQLIYMSEIGILLLRSKIPVSFTDLLIIFIQRTLITLPFFALVAHLLF</sequence>
<organism evidence="3 4">
    <name type="scientific">Melghirimyces profundicolus</name>
    <dbReference type="NCBI Taxonomy" id="1242148"/>
    <lineage>
        <taxon>Bacteria</taxon>
        <taxon>Bacillati</taxon>
        <taxon>Bacillota</taxon>
        <taxon>Bacilli</taxon>
        <taxon>Bacillales</taxon>
        <taxon>Thermoactinomycetaceae</taxon>
        <taxon>Melghirimyces</taxon>
    </lineage>
</organism>
<feature type="transmembrane region" description="Helical" evidence="1">
    <location>
        <begin position="249"/>
        <end position="267"/>
    </location>
</feature>
<keyword evidence="1" id="KW-1133">Transmembrane helix</keyword>
<feature type="transmembrane region" description="Helical" evidence="1">
    <location>
        <begin position="438"/>
        <end position="459"/>
    </location>
</feature>
<feature type="transmembrane region" description="Helical" evidence="1">
    <location>
        <begin position="64"/>
        <end position="83"/>
    </location>
</feature>
<gene>
    <name evidence="3" type="ORF">C8P63_11358</name>
</gene>